<dbReference type="SMART" id="SM01360">
    <property type="entry name" value="A2M"/>
    <property type="match status" value="1"/>
</dbReference>
<organism evidence="4 5">
    <name type="scientific">Saccharicrinis fermentans DSM 9555 = JCM 21142</name>
    <dbReference type="NCBI Taxonomy" id="869213"/>
    <lineage>
        <taxon>Bacteria</taxon>
        <taxon>Pseudomonadati</taxon>
        <taxon>Bacteroidota</taxon>
        <taxon>Bacteroidia</taxon>
        <taxon>Marinilabiliales</taxon>
        <taxon>Marinilabiliaceae</taxon>
        <taxon>Saccharicrinis</taxon>
    </lineage>
</organism>
<dbReference type="SMART" id="SM01419">
    <property type="entry name" value="Thiol-ester_cl"/>
    <property type="match status" value="1"/>
</dbReference>
<dbReference type="InterPro" id="IPR047565">
    <property type="entry name" value="Alpha-macroglob_thiol-ester_cl"/>
</dbReference>
<dbReference type="eggNOG" id="COG2373">
    <property type="taxonomic scope" value="Bacteria"/>
</dbReference>
<dbReference type="InterPro" id="IPR002890">
    <property type="entry name" value="MG2"/>
</dbReference>
<evidence type="ECO:0000256" key="2">
    <source>
        <dbReference type="SAM" id="SignalP"/>
    </source>
</evidence>
<name>W7YKH9_9BACT</name>
<dbReference type="STRING" id="869213.GCA_000517085_01694"/>
<accession>W7YKH9</accession>
<dbReference type="PANTHER" id="PTHR40094:SF1">
    <property type="entry name" value="UBIQUITIN DOMAIN-CONTAINING PROTEIN"/>
    <property type="match status" value="1"/>
</dbReference>
<dbReference type="RefSeq" id="WP_081735948.1">
    <property type="nucleotide sequence ID" value="NZ_KI912107.1"/>
</dbReference>
<sequence length="2013" mass="233381">MLNHFLILALIILMSAQNCLTQNTSIKHDSWYDMQFELADSLEKEGLPREAANVYDVIFDRAIQDKKYIEQLRAIDSRMVNQYHYEENALVKVIHQLKSDTKNMDFPVNQIAHSILGNLYWQYYQQNRWRIHQRTTLQKDAGDNLETWDLKRIISETILEINYSLENPSRLYETPIDTFKYLLQGDSTTRKYRPTVLDLLSHRALTLYANDETGLTSPANVFSVCDPCLFSLSSDFVTQELTSNDSLNLIFKSLQIFQQLTHYHLKNKAYEALLDLELNRLNFVYNKSTHQQKDLLYKTSLLKLSEQNSNPDMKIRVQYQLAYFFYTLESGGSTNYYKKASRICKQVLQQYPHHKQATLFTQLLQKIEEPSLSLQSEKLLTPDVPNLVKINYKNLDTVYFKVYKLWSNDLKENRISQLNKLDYYQQKTAILEWSQIIPPINDYRTHQIEVPIKSLEKGFYTIIASDNKDLKQGINAIATLNNSTHLLLLSKTLNDNKIRYSIYNKQTGMPTTKAKLQIYKSEYDNKDRKYKNTLTDELFTDNNGYVDYRDNSSYYRRKALVVSYQGDTLILWDYNSHRKPHISAANRKAILYTDRSIYRPGQTIYFKGLMLDMHGDTCSIIANKSNKVSLHDPNGQELGNLQVKTNEYGTFSGSFTIPTGLLNGRFSLRCNYAYQTIRVEEYKRPTFEINYRPITHTYGFNDSVKIKGSAKAYAGYPISHAQISYRISRKTESRWQWYHHHFEQEDKVISVGNTTTDKDGDFTVAYFTADHDIKDRNQIYAYHLTVDITDDSGETKTATHILRVSQSPLLIKANLPDVIFNYAIPALQIETNNINGGKVDADMCISTTQLIAPQQLLFNRAWETPDQFLYEEEEFRRLFPNRVYKQENDPNNWKQGKTVFTSSHKSNADNKGLQKALSKLNQGYYLVKISAKDSNKQEANWQKIIHVISSKPQMPLCLKDWIIPVKTSGEPGDIAEFWVASLNTEAPIRYELLHGDKVIVSKDLWPGKKVSKIKIPITEEYRGGFAVQFAQVAHGQAFTSLQEVSVPYTNKKLDISFISFRNKLLPGEQEQWKLSIKNKNGEKETAEMMATLYDASLDAFAPLKWQSDFINIKNHSWHKWNAYLTQRIANTYYISTNILTLRNQVKVYETLHLRYPYYGTYNSHYQHSAIAFRKQRKEALAGTVSAKQVEEISIVDDDIEMEENLILDEEETIPSISLEKKENKLLLPSIATRKNFNETAFFYPHLQTNEKGEVSIDFTIPESLSRWNMKGFAHTKDFKTGSISQSLITQKDVSIQVNTPRFLRENDTLYFVAKINNLSENTINGKAYIQLYNAINNQAIDSLLLLSDVKIPFSIAKKQSQGVRWKLVIPAGIQAVHYKVMAQADKHSDGEENILPVLVNSLLVTESLPFMLRPNEIASYRFDKMVDQSSSTLRNESYTIEYTSNPTWYAIQAMPYLMEYPYECAEQVFSRFFANTLSYKIINSSPRIREVFKTWETIQPDALSSNLEKNQELKELLIQETPWLRNAQNESERKKRLSLLFDLNQMHHQMQSALHKLEDKQTNNGGFAWFQGMPDNRYITQHITMGLAQLQHLHAIGSNYNQKVNHIISKAIKYLDERIIEDYQHLQEQEKKGILKMDDDHLTNIHIHYLYCKSFFSTVEPNPSLSEAYKYFYHQAKKYALTKDIYSQAMIAITLERNHDKKVAQQVVKSLSNRAIRSKEMGMYWSNNRNSYYWYQAPIETQAMLIEAFHEVSHDTTAIEEMKIWLLRNKQTSDWKTTKATVAACYALILQDKYQMNNTSPLQLTVGGKPLEELKNILAEAGTGYVKTSFTGDEIKPDMGKLKIHNTHNGVAWGAAYWQYFEELDKITSAQTNLKITKRLYVKEYAETGVSLKEIQADLPIKVGDEVVVRIEIFSDRDYEYIHLKDMRASGFEPMSTVSQYKYRDGLGYYESVKDASQNFFIDHMRKGVYVFEYSLRAVHAGYFSNGITTMQCMYAPEFSAHSKGLRINIVKP</sequence>
<comment type="similarity">
    <text evidence="1">Belongs to the protease inhibitor I39 (alpha-2-macroglobulin) family. Bacterial alpha-2-macroglobulin subfamily.</text>
</comment>
<dbReference type="PANTHER" id="PTHR40094">
    <property type="entry name" value="ALPHA-2-MACROGLOBULIN HOMOLOG"/>
    <property type="match status" value="1"/>
</dbReference>
<feature type="signal peptide" evidence="2">
    <location>
        <begin position="1"/>
        <end position="21"/>
    </location>
</feature>
<proteinExistence type="inferred from homology"/>
<dbReference type="InterPro" id="IPR051802">
    <property type="entry name" value="YfhM-like"/>
</dbReference>
<evidence type="ECO:0000313" key="5">
    <source>
        <dbReference type="Proteomes" id="UP000019402"/>
    </source>
</evidence>
<protein>
    <submittedName>
        <fullName evidence="4">MG2 domain protein</fullName>
    </submittedName>
</protein>
<dbReference type="Pfam" id="PF00207">
    <property type="entry name" value="A2M"/>
    <property type="match status" value="1"/>
</dbReference>
<reference evidence="4 5" key="1">
    <citation type="journal article" date="2014" name="Genome Announc.">
        <title>Draft Genome Sequence of Cytophaga fermentans JCM 21142T, a Facultative Anaerobe Isolated from Marine Mud.</title>
        <authorList>
            <person name="Starns D."/>
            <person name="Oshima K."/>
            <person name="Suda W."/>
            <person name="Iino T."/>
            <person name="Yuki M."/>
            <person name="Inoue J."/>
            <person name="Kitamura K."/>
            <person name="Iida T."/>
            <person name="Darby A."/>
            <person name="Hattori M."/>
            <person name="Ohkuma M."/>
        </authorList>
    </citation>
    <scope>NUCLEOTIDE SEQUENCE [LARGE SCALE GENOMIC DNA]</scope>
    <source>
        <strain evidence="4 5">JCM 21142</strain>
    </source>
</reference>
<feature type="domain" description="Alpha-2-macroglobulin" evidence="3">
    <location>
        <begin position="1239"/>
        <end position="1329"/>
    </location>
</feature>
<dbReference type="Proteomes" id="UP000019402">
    <property type="component" value="Unassembled WGS sequence"/>
</dbReference>
<gene>
    <name evidence="4" type="ORF">JCM21142_93744</name>
</gene>
<dbReference type="Pfam" id="PF01835">
    <property type="entry name" value="MG2"/>
    <property type="match status" value="1"/>
</dbReference>
<evidence type="ECO:0000313" key="4">
    <source>
        <dbReference type="EMBL" id="GAF05021.1"/>
    </source>
</evidence>
<dbReference type="InterPro" id="IPR001599">
    <property type="entry name" value="Macroglobln_a2"/>
</dbReference>
<keyword evidence="5" id="KW-1185">Reference proteome</keyword>
<keyword evidence="2" id="KW-0732">Signal</keyword>
<dbReference type="InterPro" id="IPR041246">
    <property type="entry name" value="Bact_MG10"/>
</dbReference>
<comment type="caution">
    <text evidence="4">The sequence shown here is derived from an EMBL/GenBank/DDBJ whole genome shotgun (WGS) entry which is preliminary data.</text>
</comment>
<dbReference type="Gene3D" id="1.50.10.20">
    <property type="match status" value="1"/>
</dbReference>
<evidence type="ECO:0000256" key="1">
    <source>
        <dbReference type="ARBA" id="ARBA00010556"/>
    </source>
</evidence>
<dbReference type="Gene3D" id="2.60.40.1930">
    <property type="match status" value="1"/>
</dbReference>
<dbReference type="EMBL" id="BAMD01000065">
    <property type="protein sequence ID" value="GAF05021.1"/>
    <property type="molecule type" value="Genomic_DNA"/>
</dbReference>
<feature type="chain" id="PRO_5004904454" evidence="2">
    <location>
        <begin position="22"/>
        <end position="2013"/>
    </location>
</feature>
<dbReference type="SUPFAM" id="SSF48239">
    <property type="entry name" value="Terpenoid cyclases/Protein prenyltransferases"/>
    <property type="match status" value="1"/>
</dbReference>
<dbReference type="Pfam" id="PF17973">
    <property type="entry name" value="bMG10"/>
    <property type="match status" value="1"/>
</dbReference>
<dbReference type="GO" id="GO:0004866">
    <property type="term" value="F:endopeptidase inhibitor activity"/>
    <property type="evidence" value="ECO:0007669"/>
    <property type="project" value="InterPro"/>
</dbReference>
<evidence type="ECO:0000259" key="3">
    <source>
        <dbReference type="SMART" id="SM01360"/>
    </source>
</evidence>
<dbReference type="InterPro" id="IPR008930">
    <property type="entry name" value="Terpenoid_cyclase/PrenylTrfase"/>
</dbReference>